<gene>
    <name evidence="1" type="ORF">PMACD_LOCUS11734</name>
</gene>
<protein>
    <submittedName>
        <fullName evidence="1">Uncharacterized protein</fullName>
    </submittedName>
</protein>
<proteinExistence type="predicted"/>
<name>A0A821VHT3_9NEOP</name>
<organism evidence="1 2">
    <name type="scientific">Pieris macdunnoughi</name>
    <dbReference type="NCBI Taxonomy" id="345717"/>
    <lineage>
        <taxon>Eukaryota</taxon>
        <taxon>Metazoa</taxon>
        <taxon>Ecdysozoa</taxon>
        <taxon>Arthropoda</taxon>
        <taxon>Hexapoda</taxon>
        <taxon>Insecta</taxon>
        <taxon>Pterygota</taxon>
        <taxon>Neoptera</taxon>
        <taxon>Endopterygota</taxon>
        <taxon>Lepidoptera</taxon>
        <taxon>Glossata</taxon>
        <taxon>Ditrysia</taxon>
        <taxon>Papilionoidea</taxon>
        <taxon>Pieridae</taxon>
        <taxon>Pierinae</taxon>
        <taxon>Pieris</taxon>
    </lineage>
</organism>
<reference evidence="1" key="1">
    <citation type="submission" date="2021-02" db="EMBL/GenBank/DDBJ databases">
        <authorList>
            <person name="Steward A R."/>
        </authorList>
    </citation>
    <scope>NUCLEOTIDE SEQUENCE</scope>
</reference>
<evidence type="ECO:0000313" key="2">
    <source>
        <dbReference type="Proteomes" id="UP000663880"/>
    </source>
</evidence>
<dbReference type="EMBL" id="CAJOBZ010000042">
    <property type="protein sequence ID" value="CAF4906365.1"/>
    <property type="molecule type" value="Genomic_DNA"/>
</dbReference>
<dbReference type="AlphaFoldDB" id="A0A821VHT3"/>
<evidence type="ECO:0000313" key="1">
    <source>
        <dbReference type="EMBL" id="CAF4906365.1"/>
    </source>
</evidence>
<dbReference type="OrthoDB" id="410104at2759"/>
<keyword evidence="2" id="KW-1185">Reference proteome</keyword>
<sequence>MCQTSLKGVLKGNYSLDFKETVMDSSILPCFVYGNQTWTFTETVKSKRESEVPESNGANRNGNGQAILQVVQIKHGPLKPPAGWDLQEKGMAQMESSGGGHCPKGVHTADYEVIEITIANVD</sequence>
<comment type="caution">
    <text evidence="1">The sequence shown here is derived from an EMBL/GenBank/DDBJ whole genome shotgun (WGS) entry which is preliminary data.</text>
</comment>
<dbReference type="Proteomes" id="UP000663880">
    <property type="component" value="Unassembled WGS sequence"/>
</dbReference>
<accession>A0A821VHT3</accession>